<keyword evidence="4" id="KW-1185">Reference proteome</keyword>
<dbReference type="FunCoup" id="I2GZQ5">
    <property type="interactions" value="50"/>
</dbReference>
<dbReference type="InParanoid" id="I2GZQ5"/>
<dbReference type="OMA" id="TFWSEDY"/>
<evidence type="ECO:0000313" key="4">
    <source>
        <dbReference type="Proteomes" id="UP000002866"/>
    </source>
</evidence>
<proteinExistence type="predicted"/>
<feature type="region of interest" description="Disordered" evidence="1">
    <location>
        <begin position="780"/>
        <end position="800"/>
    </location>
</feature>
<dbReference type="eggNOG" id="ENOG502R1XI">
    <property type="taxonomic scope" value="Eukaryota"/>
</dbReference>
<organism evidence="3 4">
    <name type="scientific">Henningerozyma blattae (strain ATCC 34711 / CBS 6284 / DSM 70876 / NBRC 10599 / NRRL Y-10934 / UCD 77-7)</name>
    <name type="common">Yeast</name>
    <name type="synonym">Tetrapisispora blattae</name>
    <dbReference type="NCBI Taxonomy" id="1071380"/>
    <lineage>
        <taxon>Eukaryota</taxon>
        <taxon>Fungi</taxon>
        <taxon>Dikarya</taxon>
        <taxon>Ascomycota</taxon>
        <taxon>Saccharomycotina</taxon>
        <taxon>Saccharomycetes</taxon>
        <taxon>Saccharomycetales</taxon>
        <taxon>Saccharomycetaceae</taxon>
        <taxon>Henningerozyma</taxon>
    </lineage>
</organism>
<dbReference type="Pfam" id="PF00620">
    <property type="entry name" value="RhoGAP"/>
    <property type="match status" value="1"/>
</dbReference>
<dbReference type="AlphaFoldDB" id="I2GZQ5"/>
<dbReference type="EMBL" id="HE806317">
    <property type="protein sequence ID" value="CCH59607.1"/>
    <property type="molecule type" value="Genomic_DNA"/>
</dbReference>
<evidence type="ECO:0000256" key="1">
    <source>
        <dbReference type="SAM" id="MobiDB-lite"/>
    </source>
</evidence>
<evidence type="ECO:0000259" key="2">
    <source>
        <dbReference type="PROSITE" id="PS50238"/>
    </source>
</evidence>
<protein>
    <recommendedName>
        <fullName evidence="2">Rho-GAP domain-containing protein</fullName>
    </recommendedName>
</protein>
<dbReference type="OrthoDB" id="2155291at2759"/>
<dbReference type="InterPro" id="IPR000198">
    <property type="entry name" value="RhoGAP_dom"/>
</dbReference>
<dbReference type="SUPFAM" id="SSF48350">
    <property type="entry name" value="GTPase activation domain, GAP"/>
    <property type="match status" value="1"/>
</dbReference>
<accession>I2GZQ5</accession>
<dbReference type="GeneID" id="14494799"/>
<dbReference type="Gene3D" id="1.10.555.10">
    <property type="entry name" value="Rho GTPase activation protein"/>
    <property type="match status" value="1"/>
</dbReference>
<reference evidence="3 4" key="1">
    <citation type="journal article" date="2011" name="Proc. Natl. Acad. Sci. U.S.A.">
        <title>Evolutionary erosion of yeast sex chromosomes by mating-type switching accidents.</title>
        <authorList>
            <person name="Gordon J.L."/>
            <person name="Armisen D."/>
            <person name="Proux-Wera E."/>
            <person name="Oheigeartaigh S.S."/>
            <person name="Byrne K.P."/>
            <person name="Wolfe K.H."/>
        </authorList>
    </citation>
    <scope>NUCLEOTIDE SEQUENCE [LARGE SCALE GENOMIC DNA]</scope>
    <source>
        <strain evidence="4">ATCC 34711 / CBS 6284 / DSM 70876 / NBRC 10599 / NRRL Y-10934 / UCD 77-7</strain>
    </source>
</reference>
<dbReference type="HOGENOM" id="CLU_356837_0_0_1"/>
<dbReference type="GO" id="GO:0007165">
    <property type="term" value="P:signal transduction"/>
    <property type="evidence" value="ECO:0007669"/>
    <property type="project" value="InterPro"/>
</dbReference>
<dbReference type="PROSITE" id="PS50238">
    <property type="entry name" value="RHOGAP"/>
    <property type="match status" value="1"/>
</dbReference>
<dbReference type="RefSeq" id="XP_004179126.1">
    <property type="nucleotide sequence ID" value="XM_004179078.1"/>
</dbReference>
<evidence type="ECO:0000313" key="3">
    <source>
        <dbReference type="EMBL" id="CCH59607.1"/>
    </source>
</evidence>
<sequence>MPNTFDEEKELKYTLRNTFWSKDYSTGISSLLLSFKHEISKLENERKSYVQFTDNCWLPLLENLSLLNKTNFSSKNTATLMYERFNQVKVSDLELHCIEPLAASITECRQLLTQAEKSFDIVFSSYSKELNDTHNFLLDCNKIVDSLKTELSNEKMDTNANTPNHSIQMLEKSTAEITDDDTTTNNSSEEVTQLTSKNIIETTLLDSIDYPLELDEKLKFNSKSELLTFINGLKNKTKLEKSIFPIPGLPNESFKGSSLIDGIKKANIDIDSSLFNLERIGQKVLDLHLIEQYSMVKKFGYSYSNASLLKDNMFKQDIYYYWNSDIETKKVDIIQNSANVSTLNKTKIDKSSSYNILRNTQSNDKISTPIRELSTSSTIASWIRKVSATEVDIDSLKNQLIISENNFYEKCCRLEYATIQLEKSIFEQSKRLSQIQLKNSKLIYTVEVFFNKICRALNFAEFKIEASNKTFVSDSNTFYHDRKYDSSGFFCRDNSINFRKWMILSVGNSESLVKEDRKLVTQKCLFGISQINSDVTRSISYILDLLEINGKESSKSNTSPLFFSWNNTLDIVRVSNLKREILHCFKSGTGNNFDTLEMYIQQKGNFIINDWIGLLKLWLLELKNSLLPSDMYEEIGFILKHDKDPVYLRKVLTKIPINNLKLLLRFSQHFKLVEESASQNIMDDSSKNLIKQLFITDNQDIPLYHMFIRRPGTPKPLDIFTYSYIVYFILGNMESTKVMQSIQATKENTNKLHMENIAVIPLVTIANSNTEAFNDGKRNMVSNSHLKEPATPKKSTRIHSRKSPDLLEQAFVPRSFKMSTTPEPTPNKTKRLSTFSLLPVEGHSKAPTHIPIYRNIGETYCQYY</sequence>
<gene>
    <name evidence="3" type="primary">TBLA0B07910</name>
    <name evidence="3" type="ORF">TBLA_0B07910</name>
</gene>
<name>I2GZQ5_HENB6</name>
<dbReference type="Proteomes" id="UP000002866">
    <property type="component" value="Chromosome 2"/>
</dbReference>
<dbReference type="KEGG" id="tbl:TBLA_0B07910"/>
<dbReference type="InterPro" id="IPR008936">
    <property type="entry name" value="Rho_GTPase_activation_prot"/>
</dbReference>
<feature type="domain" description="Rho-GAP" evidence="2">
    <location>
        <begin position="526"/>
        <end position="737"/>
    </location>
</feature>